<evidence type="ECO:0000259" key="4">
    <source>
        <dbReference type="PROSITE" id="PS50995"/>
    </source>
</evidence>
<sequence>MIVEFGACHYAAAMDDSELAEELRLVMGQLVRAVRTADKMPPGAAAVLGYLDRVGPLTTADLAQRRGVSHQSAAKTVKELLAQGLVRAEAHPGDGRKLLLRLTPAGSRRLAEERRSRADWLGAAIDDTLSSAEREALAAALPLLSRLAAHLNSK</sequence>
<dbReference type="Proteomes" id="UP001501265">
    <property type="component" value="Unassembled WGS sequence"/>
</dbReference>
<evidence type="ECO:0000313" key="5">
    <source>
        <dbReference type="EMBL" id="GAA4789462.1"/>
    </source>
</evidence>
<keyword evidence="6" id="KW-1185">Reference proteome</keyword>
<keyword evidence="3" id="KW-0804">Transcription</keyword>
<dbReference type="Gene3D" id="1.10.287.100">
    <property type="match status" value="1"/>
</dbReference>
<keyword evidence="2" id="KW-0238">DNA-binding</keyword>
<name>A0ABP9B1Z1_9ACTN</name>
<dbReference type="InterPro" id="IPR052526">
    <property type="entry name" value="HTH-type_Bedaq_tolerance"/>
</dbReference>
<reference evidence="6" key="1">
    <citation type="journal article" date="2019" name="Int. J. Syst. Evol. Microbiol.">
        <title>The Global Catalogue of Microorganisms (GCM) 10K type strain sequencing project: providing services to taxonomists for standard genome sequencing and annotation.</title>
        <authorList>
            <consortium name="The Broad Institute Genomics Platform"/>
            <consortium name="The Broad Institute Genome Sequencing Center for Infectious Disease"/>
            <person name="Wu L."/>
            <person name="Ma J."/>
        </authorList>
    </citation>
    <scope>NUCLEOTIDE SEQUENCE [LARGE SCALE GENOMIC DNA]</scope>
    <source>
        <strain evidence="6">JCM 18081</strain>
    </source>
</reference>
<dbReference type="PROSITE" id="PS50995">
    <property type="entry name" value="HTH_MARR_2"/>
    <property type="match status" value="1"/>
</dbReference>
<feature type="domain" description="HTH marR-type" evidence="4">
    <location>
        <begin position="16"/>
        <end position="149"/>
    </location>
</feature>
<keyword evidence="1" id="KW-0805">Transcription regulation</keyword>
<dbReference type="SUPFAM" id="SSF46785">
    <property type="entry name" value="Winged helix' DNA-binding domain"/>
    <property type="match status" value="1"/>
</dbReference>
<organism evidence="5 6">
    <name type="scientific">Streptomyces ziwulingensis</name>
    <dbReference type="NCBI Taxonomy" id="1045501"/>
    <lineage>
        <taxon>Bacteria</taxon>
        <taxon>Bacillati</taxon>
        <taxon>Actinomycetota</taxon>
        <taxon>Actinomycetes</taxon>
        <taxon>Kitasatosporales</taxon>
        <taxon>Streptomycetaceae</taxon>
        <taxon>Streptomyces</taxon>
    </lineage>
</organism>
<dbReference type="SMART" id="SM00347">
    <property type="entry name" value="HTH_MARR"/>
    <property type="match status" value="1"/>
</dbReference>
<dbReference type="InterPro" id="IPR036388">
    <property type="entry name" value="WH-like_DNA-bd_sf"/>
</dbReference>
<evidence type="ECO:0000256" key="3">
    <source>
        <dbReference type="ARBA" id="ARBA00023163"/>
    </source>
</evidence>
<dbReference type="PANTHER" id="PTHR39515">
    <property type="entry name" value="CONSERVED PROTEIN"/>
    <property type="match status" value="1"/>
</dbReference>
<comment type="caution">
    <text evidence="5">The sequence shown here is derived from an EMBL/GenBank/DDBJ whole genome shotgun (WGS) entry which is preliminary data.</text>
</comment>
<dbReference type="InterPro" id="IPR036390">
    <property type="entry name" value="WH_DNA-bd_sf"/>
</dbReference>
<accession>A0ABP9B1Z1</accession>
<protein>
    <submittedName>
        <fullName evidence="5">Helix-turn-helix domain-containing protein</fullName>
    </submittedName>
</protein>
<dbReference type="EMBL" id="BAABIG010000013">
    <property type="protein sequence ID" value="GAA4789462.1"/>
    <property type="molecule type" value="Genomic_DNA"/>
</dbReference>
<gene>
    <name evidence="5" type="ORF">GCM10023220_12840</name>
</gene>
<evidence type="ECO:0000256" key="1">
    <source>
        <dbReference type="ARBA" id="ARBA00023015"/>
    </source>
</evidence>
<dbReference type="InterPro" id="IPR023187">
    <property type="entry name" value="Tscrpt_reg_MarR-type_CS"/>
</dbReference>
<evidence type="ECO:0000313" key="6">
    <source>
        <dbReference type="Proteomes" id="UP001501265"/>
    </source>
</evidence>
<dbReference type="InterPro" id="IPR000835">
    <property type="entry name" value="HTH_MarR-typ"/>
</dbReference>
<proteinExistence type="predicted"/>
<dbReference type="Pfam" id="PF12802">
    <property type="entry name" value="MarR_2"/>
    <property type="match status" value="1"/>
</dbReference>
<dbReference type="PANTHER" id="PTHR39515:SF2">
    <property type="entry name" value="HTH-TYPE TRANSCRIPTIONAL REGULATOR RV0880"/>
    <property type="match status" value="1"/>
</dbReference>
<dbReference type="Gene3D" id="1.10.10.10">
    <property type="entry name" value="Winged helix-like DNA-binding domain superfamily/Winged helix DNA-binding domain"/>
    <property type="match status" value="1"/>
</dbReference>
<dbReference type="PROSITE" id="PS01117">
    <property type="entry name" value="HTH_MARR_1"/>
    <property type="match status" value="1"/>
</dbReference>
<evidence type="ECO:0000256" key="2">
    <source>
        <dbReference type="ARBA" id="ARBA00023125"/>
    </source>
</evidence>